<evidence type="ECO:0000313" key="1">
    <source>
        <dbReference type="EMBL" id="GAK76442.1"/>
    </source>
</evidence>
<reference evidence="1 2" key="1">
    <citation type="journal article" date="2014" name="Genome Announc.">
        <title>Draft Genome Sequences of Marine Flavobacterium Nonlabens Strains NR17, NR24, NR27, NR32, NR33, and Ara13.</title>
        <authorList>
            <person name="Nakanishi M."/>
            <person name="Meirelles P."/>
            <person name="Suzuki R."/>
            <person name="Takatani N."/>
            <person name="Mino S."/>
            <person name="Suda W."/>
            <person name="Oshima K."/>
            <person name="Hattori M."/>
            <person name="Ohkuma M."/>
            <person name="Hosokawa M."/>
            <person name="Miyashita K."/>
            <person name="Thompson F.L."/>
            <person name="Niwa A."/>
            <person name="Sawabe T."/>
            <person name="Sawabe T."/>
        </authorList>
    </citation>
    <scope>NUCLEOTIDE SEQUENCE [LARGE SCALE GENOMIC DNA]</scope>
    <source>
        <strain evidence="2">JCM19296</strain>
    </source>
</reference>
<dbReference type="AlphaFoldDB" id="A0A081DBZ6"/>
<protein>
    <submittedName>
        <fullName evidence="1">Probable Co/Zn/Cd efflux system membrane fusionprotein</fullName>
    </submittedName>
</protein>
<name>A0A081DBZ6_NONUL</name>
<evidence type="ECO:0000313" key="2">
    <source>
        <dbReference type="Proteomes" id="UP000028980"/>
    </source>
</evidence>
<proteinExistence type="predicted"/>
<dbReference type="EMBL" id="BBLG01000004">
    <property type="protein sequence ID" value="GAK76442.1"/>
    <property type="molecule type" value="Genomic_DNA"/>
</dbReference>
<sequence>MDLIPAETGSEGLASNEIKMTKNAMALANIQTTIVGNGATSEDDGMISLSGKIATNDENNAVQTSYFDGRIEKLNISYEGQKSKSWSITGYYLCA</sequence>
<organism evidence="1 2">
    <name type="scientific">Nonlabens ulvanivorans</name>
    <name type="common">Persicivirga ulvanivorans</name>
    <dbReference type="NCBI Taxonomy" id="906888"/>
    <lineage>
        <taxon>Bacteria</taxon>
        <taxon>Pseudomonadati</taxon>
        <taxon>Bacteroidota</taxon>
        <taxon>Flavobacteriia</taxon>
        <taxon>Flavobacteriales</taxon>
        <taxon>Flavobacteriaceae</taxon>
        <taxon>Nonlabens</taxon>
    </lineage>
</organism>
<accession>A0A081DBZ6</accession>
<gene>
    <name evidence="1" type="ORF">JCM19296_2039</name>
</gene>
<dbReference type="Proteomes" id="UP000028980">
    <property type="component" value="Unassembled WGS sequence"/>
</dbReference>
<comment type="caution">
    <text evidence="1">The sequence shown here is derived from an EMBL/GenBank/DDBJ whole genome shotgun (WGS) entry which is preliminary data.</text>
</comment>